<reference evidence="2" key="2">
    <citation type="submission" date="2019-02" db="EMBL/GenBank/DDBJ databases">
        <title>FDA dAtabase for Regulatory Grade micrObial Sequences (FDA-ARGOS): Supporting development and validation of Infectious Disease Dx tests.</title>
        <authorList>
            <person name="Duncan R."/>
            <person name="Fisher C."/>
            <person name="Tallon L.J."/>
            <person name="Sadzewicz L."/>
            <person name="Sengamalay N."/>
            <person name="Ott S."/>
            <person name="Godinez A."/>
            <person name="Nagaraj S."/>
            <person name="Nadendla S."/>
            <person name="Sichtig H."/>
        </authorList>
    </citation>
    <scope>NUCLEOTIDE SEQUENCE</scope>
    <source>
        <strain evidence="2">FDAARGOS_360</strain>
    </source>
</reference>
<sequence>MRNEGGAVTKALARSLYRRVLKLVSVAEQPHTQRIVQTQWVEFVPSEVWIAPGDELRHIVRRSFEAPYTPAAVANAFNFLKEAQNSLFSIRVLAEWERLEGQDHWDLYDGMALMSAALYGACVGINLHQSFESCIKDYQVRIRSYVQSIAKSVQERIEVRSLEAGHVEDLNRFMKLVREASALERREAKPEDFSLVSLLQNRCASEYVLNIIVTFVLRALDIHSTLVGADLSFRWVRVMPRHNASPIFASWTYGAMRRREVERLIRTADTHWYRSVPWDALQRKSVVCALLRRQLGCLPASPDTSAKQIKSSCKKQLLFLLSPDP</sequence>
<gene>
    <name evidence="2" type="ORF">CGC20_4120</name>
    <name evidence="1" type="ORF">LDHU3_31.0190</name>
</gene>
<evidence type="ECO:0000313" key="2">
    <source>
        <dbReference type="EMBL" id="TPP41614.1"/>
    </source>
</evidence>
<accession>A0A504X0G3</accession>
<evidence type="ECO:0000313" key="1">
    <source>
        <dbReference type="EMBL" id="CAC5432420.1"/>
    </source>
</evidence>
<evidence type="ECO:0000313" key="3">
    <source>
        <dbReference type="Proteomes" id="UP000318821"/>
    </source>
</evidence>
<dbReference type="EMBL" id="RHLD01000005">
    <property type="protein sequence ID" value="TPP41614.1"/>
    <property type="molecule type" value="Genomic_DNA"/>
</dbReference>
<dbReference type="VEuPathDB" id="TriTrypDB:LdBPK_310160.1"/>
<dbReference type="Proteomes" id="UP000601710">
    <property type="component" value="Chromosome 31"/>
</dbReference>
<dbReference type="EMBL" id="LR812651">
    <property type="protein sequence ID" value="CAC5432420.1"/>
    <property type="molecule type" value="Genomic_DNA"/>
</dbReference>
<dbReference type="Proteomes" id="UP000318821">
    <property type="component" value="Unassembled WGS sequence"/>
</dbReference>
<organism evidence="2 3">
    <name type="scientific">Leishmania donovani</name>
    <dbReference type="NCBI Taxonomy" id="5661"/>
    <lineage>
        <taxon>Eukaryota</taxon>
        <taxon>Discoba</taxon>
        <taxon>Euglenozoa</taxon>
        <taxon>Kinetoplastea</taxon>
        <taxon>Metakinetoplastina</taxon>
        <taxon>Trypanosomatida</taxon>
        <taxon>Trypanosomatidae</taxon>
        <taxon>Leishmaniinae</taxon>
        <taxon>Leishmania</taxon>
    </lineage>
</organism>
<reference evidence="1" key="3">
    <citation type="submission" date="2020-06" db="EMBL/GenBank/DDBJ databases">
        <authorList>
            <person name="Camacho E."/>
            <person name="Gonzalez-de la Fuente S."/>
            <person name="Rastrojo A."/>
            <person name="Peiro-Pastor R."/>
            <person name="Solana JC."/>
            <person name="Tabera L."/>
            <person name="Gamarro F."/>
            <person name="Carrasco-Ramiro F."/>
            <person name="Requena JM."/>
            <person name="Aguado B."/>
        </authorList>
    </citation>
    <scope>NUCLEOTIDE SEQUENCE</scope>
</reference>
<dbReference type="VEuPathDB" id="TriTrypDB:LDHU3_31.0190"/>
<protein>
    <submittedName>
        <fullName evidence="1">Hypothetical_protein_conserved</fullName>
    </submittedName>
</protein>
<proteinExistence type="predicted"/>
<reference evidence="3" key="1">
    <citation type="submission" date="2019-02" db="EMBL/GenBank/DDBJ databases">
        <title>FDA dAtabase for Regulatory Grade micrObial Sequences (FDA-ARGOS): Supporting development and validation of Infectious Disease Dx tests.</title>
        <authorList>
            <person name="Duncan R."/>
            <person name="Fisher C."/>
            <person name="Tallon L."/>
            <person name="Sadzewicz L."/>
            <person name="Sengamalay N."/>
            <person name="Ott S."/>
            <person name="Godinez A."/>
            <person name="Nagaraj S."/>
            <person name="Vavikolanu K."/>
            <person name="Vyas G."/>
            <person name="Nadendla S."/>
            <person name="Aluvathingal J."/>
            <person name="Sichtig H."/>
        </authorList>
    </citation>
    <scope>NUCLEOTIDE SEQUENCE [LARGE SCALE GENOMIC DNA]</scope>
    <source>
        <strain evidence="3">FDAARGOS_360</strain>
    </source>
</reference>
<dbReference type="VEuPathDB" id="TriTrypDB:LdCL_310006500"/>
<name>A0A504X0G3_LEIDO</name>
<dbReference type="AlphaFoldDB" id="A0A504X0G3"/>